<dbReference type="Pfam" id="PF12895">
    <property type="entry name" value="ANAPC3"/>
    <property type="match status" value="1"/>
</dbReference>
<keyword evidence="1" id="KW-0677">Repeat</keyword>
<protein>
    <submittedName>
        <fullName evidence="3">Tetratricopeptide repeat protein</fullName>
    </submittedName>
</protein>
<gene>
    <name evidence="3" type="ORF">A0Y42_03145</name>
</gene>
<dbReference type="InterPro" id="IPR019734">
    <property type="entry name" value="TPR_rpt"/>
</dbReference>
<evidence type="ECO:0000313" key="3">
    <source>
        <dbReference type="EMBL" id="EAK9939818.1"/>
    </source>
</evidence>
<keyword evidence="2" id="KW-0802">TPR repeat</keyword>
<comment type="caution">
    <text evidence="3">The sequence shown here is derived from an EMBL/GenBank/DDBJ whole genome shotgun (WGS) entry which is preliminary data.</text>
</comment>
<dbReference type="PANTHER" id="PTHR44943:SF4">
    <property type="entry name" value="TPR REPEAT-CONTAINING PROTEIN MJ0798"/>
    <property type="match status" value="1"/>
</dbReference>
<name>A0A5L8LMH3_CAMLA</name>
<dbReference type="InterPro" id="IPR011990">
    <property type="entry name" value="TPR-like_helical_dom_sf"/>
</dbReference>
<accession>A0A5L8LMH3</accession>
<sequence length="113" mass="13631">MFEESIKYLNMPLNLDESQNRAHYYKAECLRSLGDFHDALQCYEDCLKITKENTDSFVGKIQCLEELKEYEQALECTKDLLKLDEENEFALKNQNILMQKLKQQNKKWWQIWN</sequence>
<dbReference type="SUPFAM" id="SSF48452">
    <property type="entry name" value="TPR-like"/>
    <property type="match status" value="1"/>
</dbReference>
<proteinExistence type="predicted"/>
<dbReference type="PANTHER" id="PTHR44943">
    <property type="entry name" value="CELLULOSE SYNTHASE OPERON PROTEIN C"/>
    <property type="match status" value="1"/>
</dbReference>
<dbReference type="SMART" id="SM00028">
    <property type="entry name" value="TPR"/>
    <property type="match status" value="2"/>
</dbReference>
<dbReference type="AlphaFoldDB" id="A0A5L8LMH3"/>
<organism evidence="3">
    <name type="scientific">Campylobacter lari</name>
    <dbReference type="NCBI Taxonomy" id="201"/>
    <lineage>
        <taxon>Bacteria</taxon>
        <taxon>Pseudomonadati</taxon>
        <taxon>Campylobacterota</taxon>
        <taxon>Epsilonproteobacteria</taxon>
        <taxon>Campylobacterales</taxon>
        <taxon>Campylobacteraceae</taxon>
        <taxon>Campylobacter</taxon>
    </lineage>
</organism>
<reference evidence="3" key="1">
    <citation type="submission" date="2018-05" db="EMBL/GenBank/DDBJ databases">
        <authorList>
            <consortium name="PulseNet: The National Subtyping Network for Foodborne Disease Surveillance"/>
            <person name="Tarr C.L."/>
            <person name="Trees E."/>
            <person name="Katz L.S."/>
            <person name="Carleton-Romer H.A."/>
            <person name="Stroika S."/>
            <person name="Kucerova Z."/>
            <person name="Roache K.F."/>
            <person name="Sabol A.L."/>
            <person name="Besser J."/>
            <person name="Gerner-Smidt P."/>
        </authorList>
    </citation>
    <scope>NUCLEOTIDE SEQUENCE</scope>
    <source>
        <strain evidence="3">2008D-7097</strain>
    </source>
</reference>
<dbReference type="InterPro" id="IPR051685">
    <property type="entry name" value="Ycf3/AcsC/BcsC/TPR_MFPF"/>
</dbReference>
<evidence type="ECO:0000256" key="2">
    <source>
        <dbReference type="ARBA" id="ARBA00022803"/>
    </source>
</evidence>
<dbReference type="Gene3D" id="1.25.40.10">
    <property type="entry name" value="Tetratricopeptide repeat domain"/>
    <property type="match status" value="1"/>
</dbReference>
<evidence type="ECO:0000256" key="1">
    <source>
        <dbReference type="ARBA" id="ARBA00022737"/>
    </source>
</evidence>
<dbReference type="EMBL" id="AACKMK010000002">
    <property type="protein sequence ID" value="EAK9939818.1"/>
    <property type="molecule type" value="Genomic_DNA"/>
</dbReference>